<gene>
    <name evidence="2" type="ORF">CANTEDRAFT_115607</name>
</gene>
<dbReference type="Proteomes" id="UP000000707">
    <property type="component" value="Unassembled WGS sequence"/>
</dbReference>
<accession>G3BB46</accession>
<evidence type="ECO:0000313" key="1">
    <source>
        <dbReference type="EMBL" id="EGV62796.1"/>
    </source>
</evidence>
<organism evidence="3">
    <name type="scientific">Candida tenuis (strain ATCC 10573 / BCRC 21748 / CBS 615 / JCM 9827 / NBRC 10315 / NRRL Y-1498 / VKM Y-70)</name>
    <name type="common">Yeast</name>
    <name type="synonym">Yamadazyma tenuis</name>
    <dbReference type="NCBI Taxonomy" id="590646"/>
    <lineage>
        <taxon>Eukaryota</taxon>
        <taxon>Fungi</taxon>
        <taxon>Dikarya</taxon>
        <taxon>Ascomycota</taxon>
        <taxon>Saccharomycotina</taxon>
        <taxon>Pichiomycetes</taxon>
        <taxon>Debaryomycetaceae</taxon>
        <taxon>Yamadazyma</taxon>
    </lineage>
</organism>
<evidence type="ECO:0000313" key="3">
    <source>
        <dbReference type="Proteomes" id="UP000000707"/>
    </source>
</evidence>
<dbReference type="RefSeq" id="XP_006688967.1">
    <property type="nucleotide sequence ID" value="XM_006688904.1"/>
</dbReference>
<dbReference type="EMBL" id="GL996527">
    <property type="protein sequence ID" value="EGV62796.1"/>
    <property type="molecule type" value="Genomic_DNA"/>
</dbReference>
<name>G3BB46_CANTC</name>
<dbReference type="EMBL" id="GL996527">
    <property type="protein sequence ID" value="EGV62797.1"/>
    <property type="molecule type" value="Genomic_DNA"/>
</dbReference>
<dbReference type="Pfam" id="PF08987">
    <property type="entry name" value="DUF1892"/>
    <property type="match status" value="1"/>
</dbReference>
<dbReference type="InterPro" id="IPR035946">
    <property type="entry name" value="YML108W-like_sf"/>
</dbReference>
<proteinExistence type="predicted"/>
<sequence length="137" mass="15416">MGKKSKRNNGSSQVVDTQPIDIVVPDTPLTNENDHLEELDNPLRIITLINSPDVPEGDLQERLMDYVQTMDEVDGFFNEFDETVAVPNDGHIKYEVGSDGLVVIVIDSTELRDEVLKFIDGYNDRMIEGSHETTKSH</sequence>
<keyword evidence="3" id="KW-1185">Reference proteome</keyword>
<dbReference type="OrthoDB" id="4035606at2759"/>
<evidence type="ECO:0000313" key="2">
    <source>
        <dbReference type="EMBL" id="EGV62797.1"/>
    </source>
</evidence>
<dbReference type="KEGG" id="cten:18247932"/>
<dbReference type="InterPro" id="IPR015080">
    <property type="entry name" value="DUF1892"/>
</dbReference>
<dbReference type="GeneID" id="18247932"/>
<dbReference type="eggNOG" id="ENOG502S3ZA">
    <property type="taxonomic scope" value="Eukaryota"/>
</dbReference>
<dbReference type="SUPFAM" id="SSF89975">
    <property type="entry name" value="Hypothetical protein Yml108w"/>
    <property type="match status" value="1"/>
</dbReference>
<reference evidence="2 3" key="1">
    <citation type="journal article" date="2011" name="Proc. Natl. Acad. Sci. U.S.A.">
        <title>Comparative genomics of xylose-fermenting fungi for enhanced biofuel production.</title>
        <authorList>
            <person name="Wohlbach D.J."/>
            <person name="Kuo A."/>
            <person name="Sato T.K."/>
            <person name="Potts K.M."/>
            <person name="Salamov A.A."/>
            <person name="LaButti K.M."/>
            <person name="Sun H."/>
            <person name="Clum A."/>
            <person name="Pangilinan J.L."/>
            <person name="Lindquist E.A."/>
            <person name="Lucas S."/>
            <person name="Lapidus A."/>
            <person name="Jin M."/>
            <person name="Gunawan C."/>
            <person name="Balan V."/>
            <person name="Dale B.E."/>
            <person name="Jeffries T.W."/>
            <person name="Zinkel R."/>
            <person name="Barry K.W."/>
            <person name="Grigoriev I.V."/>
            <person name="Gasch A.P."/>
        </authorList>
    </citation>
    <scope>NUCLEOTIDE SEQUENCE [LARGE SCALE GENOMIC DNA]</scope>
    <source>
        <strain evidence="2">ATCC 10573</strain>
        <strain evidence="3">ATCC 10573 / BCRC 21748 / CBS 615 / JCM 9827 / NBRC 10315 / NRRL Y-1498 / VKM Y-70</strain>
    </source>
</reference>
<dbReference type="HOGENOM" id="CLU_1864865_0_0_1"/>
<dbReference type="Gene3D" id="3.10.20.250">
    <property type="entry name" value="YML108W-like"/>
    <property type="match status" value="1"/>
</dbReference>
<dbReference type="AlphaFoldDB" id="G3BB46"/>
<protein>
    <submittedName>
        <fullName evidence="1">DUF1892-domain-containing protein</fullName>
    </submittedName>
</protein>